<dbReference type="HOGENOM" id="CLU_2639947_0_0_1"/>
<gene>
    <name evidence="1" type="ORF">UREG_06266</name>
</gene>
<dbReference type="KEGG" id="ure:UREG_06266"/>
<dbReference type="VEuPathDB" id="FungiDB:UREG_06266"/>
<protein>
    <submittedName>
        <fullName evidence="1">Uncharacterized protein</fullName>
    </submittedName>
</protein>
<dbReference type="RefSeq" id="XP_002583299.1">
    <property type="nucleotide sequence ID" value="XM_002583253.1"/>
</dbReference>
<reference evidence="2" key="1">
    <citation type="journal article" date="2009" name="Genome Res.">
        <title>Comparative genomic analyses of the human fungal pathogens Coccidioides and their relatives.</title>
        <authorList>
            <person name="Sharpton T.J."/>
            <person name="Stajich J.E."/>
            <person name="Rounsley S.D."/>
            <person name="Gardner M.J."/>
            <person name="Wortman J.R."/>
            <person name="Jordar V.S."/>
            <person name="Maiti R."/>
            <person name="Kodira C.D."/>
            <person name="Neafsey D.E."/>
            <person name="Zeng Q."/>
            <person name="Hung C.-Y."/>
            <person name="McMahan C."/>
            <person name="Muszewska A."/>
            <person name="Grynberg M."/>
            <person name="Mandel M.A."/>
            <person name="Kellner E.M."/>
            <person name="Barker B.M."/>
            <person name="Galgiani J.N."/>
            <person name="Orbach M.J."/>
            <person name="Kirkland T.N."/>
            <person name="Cole G.T."/>
            <person name="Henn M.R."/>
            <person name="Birren B.W."/>
            <person name="Taylor J.W."/>
        </authorList>
    </citation>
    <scope>NUCLEOTIDE SEQUENCE [LARGE SCALE GENOMIC DNA]</scope>
    <source>
        <strain evidence="2">UAMH 1704</strain>
    </source>
</reference>
<dbReference type="EMBL" id="CH476618">
    <property type="protein sequence ID" value="EEP81401.1"/>
    <property type="molecule type" value="Genomic_DNA"/>
</dbReference>
<dbReference type="Proteomes" id="UP000002058">
    <property type="component" value="Unassembled WGS sequence"/>
</dbReference>
<accession>C4JX93</accession>
<evidence type="ECO:0000313" key="1">
    <source>
        <dbReference type="EMBL" id="EEP81401.1"/>
    </source>
</evidence>
<name>C4JX93_UNCRE</name>
<sequence length="77" mass="8625">MSLLSGQRARLQGIEACAHKTGSATVPSEQSYRLTHFLELYITEDISKGVNAKEVKVNDALYAEENYINGNFNEEPY</sequence>
<keyword evidence="2" id="KW-1185">Reference proteome</keyword>
<proteinExistence type="predicted"/>
<evidence type="ECO:0000313" key="2">
    <source>
        <dbReference type="Proteomes" id="UP000002058"/>
    </source>
</evidence>
<dbReference type="AlphaFoldDB" id="C4JX93"/>
<dbReference type="InParanoid" id="C4JX93"/>
<organism evidence="1 2">
    <name type="scientific">Uncinocarpus reesii (strain UAMH 1704)</name>
    <dbReference type="NCBI Taxonomy" id="336963"/>
    <lineage>
        <taxon>Eukaryota</taxon>
        <taxon>Fungi</taxon>
        <taxon>Dikarya</taxon>
        <taxon>Ascomycota</taxon>
        <taxon>Pezizomycotina</taxon>
        <taxon>Eurotiomycetes</taxon>
        <taxon>Eurotiomycetidae</taxon>
        <taxon>Onygenales</taxon>
        <taxon>Onygenaceae</taxon>
        <taxon>Uncinocarpus</taxon>
    </lineage>
</organism>
<dbReference type="GeneID" id="8441619"/>